<evidence type="ECO:0000256" key="4">
    <source>
        <dbReference type="ARBA" id="ARBA00022475"/>
    </source>
</evidence>
<dbReference type="CDD" id="cd06261">
    <property type="entry name" value="TM_PBP2"/>
    <property type="match status" value="1"/>
</dbReference>
<dbReference type="PROSITE" id="PS50928">
    <property type="entry name" value="ABC_TM1"/>
    <property type="match status" value="1"/>
</dbReference>
<dbReference type="EMBL" id="BAAAVT010000010">
    <property type="protein sequence ID" value="GAA3065592.1"/>
    <property type="molecule type" value="Genomic_DNA"/>
</dbReference>
<dbReference type="InterPro" id="IPR035906">
    <property type="entry name" value="MetI-like_sf"/>
</dbReference>
<evidence type="ECO:0000256" key="5">
    <source>
        <dbReference type="ARBA" id="ARBA00022505"/>
    </source>
</evidence>
<feature type="transmembrane region" description="Helical" evidence="9">
    <location>
        <begin position="235"/>
        <end position="256"/>
    </location>
</feature>
<keyword evidence="6 9" id="KW-0812">Transmembrane</keyword>
<feature type="domain" description="ABC transmembrane type-1" evidence="11">
    <location>
        <begin position="52"/>
        <end position="254"/>
    </location>
</feature>
<evidence type="ECO:0000256" key="7">
    <source>
        <dbReference type="ARBA" id="ARBA00022989"/>
    </source>
</evidence>
<evidence type="ECO:0000256" key="10">
    <source>
        <dbReference type="RuleBase" id="RU365097"/>
    </source>
</evidence>
<gene>
    <name evidence="12" type="ORF">GCM10010529_18180</name>
</gene>
<feature type="transmembrane region" description="Helical" evidence="9">
    <location>
        <begin position="12"/>
        <end position="32"/>
    </location>
</feature>
<proteinExistence type="inferred from homology"/>
<evidence type="ECO:0000256" key="6">
    <source>
        <dbReference type="ARBA" id="ARBA00022692"/>
    </source>
</evidence>
<organism evidence="12 13">
    <name type="scientific">Nesterenkonia aethiopica</name>
    <dbReference type="NCBI Taxonomy" id="269144"/>
    <lineage>
        <taxon>Bacteria</taxon>
        <taxon>Bacillati</taxon>
        <taxon>Actinomycetota</taxon>
        <taxon>Actinomycetes</taxon>
        <taxon>Micrococcales</taxon>
        <taxon>Micrococcaceae</taxon>
        <taxon>Nesterenkonia</taxon>
    </lineage>
</organism>
<dbReference type="NCBIfam" id="TIGR02141">
    <property type="entry name" value="modB_ABC"/>
    <property type="match status" value="1"/>
</dbReference>
<feature type="transmembrane region" description="Helical" evidence="9">
    <location>
        <begin position="90"/>
        <end position="112"/>
    </location>
</feature>
<evidence type="ECO:0000259" key="11">
    <source>
        <dbReference type="PROSITE" id="PS50928"/>
    </source>
</evidence>
<comment type="function">
    <text evidence="10">Part of the binding-protein-dependent transport system for molybdenum; probably responsible for the translocation of the substrate across the membrane.</text>
</comment>
<dbReference type="SUPFAM" id="SSF161098">
    <property type="entry name" value="MetI-like"/>
    <property type="match status" value="1"/>
</dbReference>
<comment type="similarity">
    <text evidence="2 10">Belongs to the binding-protein-dependent transport system permease family. CysTW subfamily.</text>
</comment>
<feature type="transmembrane region" description="Helical" evidence="9">
    <location>
        <begin position="52"/>
        <end position="78"/>
    </location>
</feature>
<dbReference type="Proteomes" id="UP001500236">
    <property type="component" value="Unassembled WGS sequence"/>
</dbReference>
<evidence type="ECO:0000256" key="1">
    <source>
        <dbReference type="ARBA" id="ARBA00004651"/>
    </source>
</evidence>
<dbReference type="InterPro" id="IPR000515">
    <property type="entry name" value="MetI-like"/>
</dbReference>
<dbReference type="InterPro" id="IPR006469">
    <property type="entry name" value="NifC_ABC_porter"/>
</dbReference>
<dbReference type="Pfam" id="PF00528">
    <property type="entry name" value="BPD_transp_1"/>
    <property type="match status" value="1"/>
</dbReference>
<evidence type="ECO:0000313" key="12">
    <source>
        <dbReference type="EMBL" id="GAA3065592.1"/>
    </source>
</evidence>
<comment type="subcellular location">
    <subcellularLocation>
        <location evidence="1 9">Cell membrane</location>
        <topology evidence="1 9">Multi-pass membrane protein</topology>
    </subcellularLocation>
</comment>
<keyword evidence="8 9" id="KW-0472">Membrane</keyword>
<evidence type="ECO:0000256" key="8">
    <source>
        <dbReference type="ARBA" id="ARBA00023136"/>
    </source>
</evidence>
<dbReference type="PANTHER" id="PTHR30183:SF3">
    <property type="entry name" value="MOLYBDENUM TRANSPORT SYSTEM PERMEASE PROTEIN MODB"/>
    <property type="match status" value="1"/>
</dbReference>
<comment type="caution">
    <text evidence="12">The sequence shown here is derived from an EMBL/GenBank/DDBJ whole genome shotgun (WGS) entry which is preliminary data.</text>
</comment>
<dbReference type="RefSeq" id="WP_070160019.1">
    <property type="nucleotide sequence ID" value="NZ_BAAAVT010000010.1"/>
</dbReference>
<keyword evidence="4 10" id="KW-1003">Cell membrane</keyword>
<protein>
    <recommendedName>
        <fullName evidence="10">Molybdenum transport system permease</fullName>
    </recommendedName>
</protein>
<evidence type="ECO:0000256" key="9">
    <source>
        <dbReference type="RuleBase" id="RU363032"/>
    </source>
</evidence>
<keyword evidence="5 10" id="KW-0500">Molybdenum</keyword>
<dbReference type="InterPro" id="IPR011867">
    <property type="entry name" value="ModB_ABC"/>
</dbReference>
<keyword evidence="13" id="KW-1185">Reference proteome</keyword>
<evidence type="ECO:0000313" key="13">
    <source>
        <dbReference type="Proteomes" id="UP001500236"/>
    </source>
</evidence>
<feature type="transmembrane region" description="Helical" evidence="9">
    <location>
        <begin position="124"/>
        <end position="144"/>
    </location>
</feature>
<evidence type="ECO:0000256" key="3">
    <source>
        <dbReference type="ARBA" id="ARBA00022448"/>
    </source>
</evidence>
<dbReference type="PANTHER" id="PTHR30183">
    <property type="entry name" value="MOLYBDENUM TRANSPORT SYSTEM PERMEASE PROTEIN MODB"/>
    <property type="match status" value="1"/>
</dbReference>
<accession>A0ABP6M1G8</accession>
<reference evidence="13" key="1">
    <citation type="journal article" date="2019" name="Int. J. Syst. Evol. Microbiol.">
        <title>The Global Catalogue of Microorganisms (GCM) 10K type strain sequencing project: providing services to taxonomists for standard genome sequencing and annotation.</title>
        <authorList>
            <consortium name="The Broad Institute Genomics Platform"/>
            <consortium name="The Broad Institute Genome Sequencing Center for Infectious Disease"/>
            <person name="Wu L."/>
            <person name="Ma J."/>
        </authorList>
    </citation>
    <scope>NUCLEOTIDE SEQUENCE [LARGE SCALE GENOMIC DNA]</scope>
    <source>
        <strain evidence="13">JCM 14309</strain>
    </source>
</reference>
<dbReference type="Gene3D" id="1.10.3720.10">
    <property type="entry name" value="MetI-like"/>
    <property type="match status" value="1"/>
</dbReference>
<evidence type="ECO:0000256" key="2">
    <source>
        <dbReference type="ARBA" id="ARBA00007069"/>
    </source>
</evidence>
<name>A0ABP6M1G8_9MICC</name>
<dbReference type="NCBIfam" id="TIGR01581">
    <property type="entry name" value="Mo_ABC_porter"/>
    <property type="match status" value="1"/>
</dbReference>
<keyword evidence="7 9" id="KW-1133">Transmembrane helix</keyword>
<keyword evidence="3 9" id="KW-0813">Transport</keyword>
<sequence length="266" mass="27522">MVRRTSALPGLLWLPAVVGAVLLTLPVLSLLVEADLPAVPELLASPTTREALLLSVQTATAATGLCLVCGIPLGVLMARGRARLLPWVRPLVLLPLVLPPVVAGVALLAAFGRMGLVGQPLHALGVQITFTSLAVVLAQAFVAMPFMVLSVESAVASLDREYEEAAATMGAGPLATLWWVVLPLVRPGLLAGTVLCFARCLGEFGATLAFAGSAAGTTRTAPVEVYLLQQSDPQAAAALAVVMIAVALIVVGLVYGPGRRLFSVRR</sequence>